<evidence type="ECO:0000313" key="2">
    <source>
        <dbReference type="EMBL" id="KKU12349.1"/>
    </source>
</evidence>
<name>A0A0G1MVT8_9BACT</name>
<keyword evidence="1" id="KW-0472">Membrane</keyword>
<protein>
    <submittedName>
        <fullName evidence="2">Type IV pilus assembly protein PilM</fullName>
    </submittedName>
</protein>
<dbReference type="EMBL" id="LCLG01000002">
    <property type="protein sequence ID" value="KKU12349.1"/>
    <property type="molecule type" value="Genomic_DNA"/>
</dbReference>
<evidence type="ECO:0000256" key="1">
    <source>
        <dbReference type="SAM" id="Phobius"/>
    </source>
</evidence>
<organism evidence="2 3">
    <name type="scientific">Candidatus Woesebacteria bacterium GW2011_GWA1_45_8</name>
    <dbReference type="NCBI Taxonomy" id="1618559"/>
    <lineage>
        <taxon>Bacteria</taxon>
        <taxon>Candidatus Woeseibacteriota</taxon>
    </lineage>
</organism>
<keyword evidence="1" id="KW-0812">Transmembrane</keyword>
<accession>A0A0G1MVT8</accession>
<feature type="transmembrane region" description="Helical" evidence="1">
    <location>
        <begin position="308"/>
        <end position="333"/>
    </location>
</feature>
<evidence type="ECO:0000313" key="3">
    <source>
        <dbReference type="Proteomes" id="UP000034653"/>
    </source>
</evidence>
<proteinExistence type="predicted"/>
<comment type="caution">
    <text evidence="2">The sequence shown here is derived from an EMBL/GenBank/DDBJ whole genome shotgun (WGS) entry which is preliminary data.</text>
</comment>
<dbReference type="Gene3D" id="3.30.420.40">
    <property type="match status" value="2"/>
</dbReference>
<dbReference type="InterPro" id="IPR005883">
    <property type="entry name" value="PilM"/>
</dbReference>
<dbReference type="Proteomes" id="UP000034653">
    <property type="component" value="Unassembled WGS sequence"/>
</dbReference>
<keyword evidence="1" id="KW-1133">Transmembrane helix</keyword>
<sequence>MAAKSFVSIYFSPSKLQVVKLGASKKRVEKFATVDLPEGLVMGYGVGNIKALSEIIKKTFSQLGLREKSVGLVVPEFSSFIKSIKLPKLGQEDLDEAVRWQAQDFLPGAAGEMIMDWKIVRESPHEYQILAAAIRKEILAGFVDAVEEAGLLPLLVETPSLALVRLSGPSASGRLIVYVNFKEAVLVVSEGAKILGSSVVNLAEGADIASTAAAAMRHYKDVQVEKVLIGGSDITSELQAKLQKDLGKPIEALKAAVSGLSAQDIQKYLIPYSLQLSPSLGPEEETTINLLPPKWVRKYLNKKLKLQILSLLLISSLFIWGCLLAAGTVYFYLVGEQKTLAENPAISSADPPQELSKRVEGVNNVAKRTEAILAASKYPQDVLNAIFAARPANVVIETYLIDMETGKVSLSGIAADRRSLVDFKDALEKNKAFSLIQVPVSSFEAETNLEYVVNFIYLPATPKKATPTPQPK</sequence>
<gene>
    <name evidence="2" type="ORF">UX19_C0002G0056</name>
</gene>
<dbReference type="Gene3D" id="3.30.1490.300">
    <property type="match status" value="1"/>
</dbReference>
<dbReference type="Pfam" id="PF11104">
    <property type="entry name" value="PilM_2"/>
    <property type="match status" value="1"/>
</dbReference>
<dbReference type="AlphaFoldDB" id="A0A0G1MVT8"/>
<dbReference type="SUPFAM" id="SSF53067">
    <property type="entry name" value="Actin-like ATPase domain"/>
    <property type="match status" value="1"/>
</dbReference>
<reference evidence="2 3" key="1">
    <citation type="journal article" date="2015" name="Nature">
        <title>rRNA introns, odd ribosomes, and small enigmatic genomes across a large radiation of phyla.</title>
        <authorList>
            <person name="Brown C.T."/>
            <person name="Hug L.A."/>
            <person name="Thomas B.C."/>
            <person name="Sharon I."/>
            <person name="Castelle C.J."/>
            <person name="Singh A."/>
            <person name="Wilkins M.J."/>
            <person name="Williams K.H."/>
            <person name="Banfield J.F."/>
        </authorList>
    </citation>
    <scope>NUCLEOTIDE SEQUENCE [LARGE SCALE GENOMIC DNA]</scope>
</reference>
<dbReference type="InterPro" id="IPR043129">
    <property type="entry name" value="ATPase_NBD"/>
</dbReference>